<reference evidence="6 7" key="1">
    <citation type="submission" date="2019-08" db="EMBL/GenBank/DDBJ databases">
        <title>Deep-cultivation of Planctomycetes and their phenomic and genomic characterization uncovers novel biology.</title>
        <authorList>
            <person name="Wiegand S."/>
            <person name="Jogler M."/>
            <person name="Boedeker C."/>
            <person name="Pinto D."/>
            <person name="Vollmers J."/>
            <person name="Rivas-Marin E."/>
            <person name="Kohn T."/>
            <person name="Peeters S.H."/>
            <person name="Heuer A."/>
            <person name="Rast P."/>
            <person name="Oberbeckmann S."/>
            <person name="Bunk B."/>
            <person name="Jeske O."/>
            <person name="Meyerdierks A."/>
            <person name="Storesund J.E."/>
            <person name="Kallscheuer N."/>
            <person name="Luecker S."/>
            <person name="Lage O.M."/>
            <person name="Pohl T."/>
            <person name="Merkel B.J."/>
            <person name="Hornburger P."/>
            <person name="Mueller R.-W."/>
            <person name="Bruemmer F."/>
            <person name="Labrenz M."/>
            <person name="Spormann A.M."/>
            <person name="Op den Camp H."/>
            <person name="Overmann J."/>
            <person name="Amann R."/>
            <person name="Jetten M.S.M."/>
            <person name="Mascher T."/>
            <person name="Medema M.H."/>
            <person name="Devos D.P."/>
            <person name="Kaster A.-K."/>
            <person name="Ovreas L."/>
            <person name="Rohde M."/>
            <person name="Galperin M.Y."/>
            <person name="Jogler C."/>
        </authorList>
    </citation>
    <scope>NUCLEOTIDE SEQUENCE [LARGE SCALE GENOMIC DNA]</scope>
    <source>
        <strain evidence="6 7">UC8</strain>
    </source>
</reference>
<evidence type="ECO:0000313" key="6">
    <source>
        <dbReference type="EMBL" id="QEG43836.1"/>
    </source>
</evidence>
<dbReference type="InterPro" id="IPR013428">
    <property type="entry name" value="Membrane-bound_put_N"/>
</dbReference>
<dbReference type="InterPro" id="IPR055557">
    <property type="entry name" value="DUF7133"/>
</dbReference>
<evidence type="ECO:0000256" key="2">
    <source>
        <dbReference type="ARBA" id="ARBA00022723"/>
    </source>
</evidence>
<dbReference type="AlphaFoldDB" id="A0A5B9R2Z9"/>
<dbReference type="Gene3D" id="1.10.760.10">
    <property type="entry name" value="Cytochrome c-like domain"/>
    <property type="match status" value="1"/>
</dbReference>
<dbReference type="Pfam" id="PF00034">
    <property type="entry name" value="Cytochrom_C"/>
    <property type="match status" value="1"/>
</dbReference>
<dbReference type="PANTHER" id="PTHR33546:SF1">
    <property type="entry name" value="LARGE, MULTIFUNCTIONAL SECRETED PROTEIN"/>
    <property type="match status" value="1"/>
</dbReference>
<dbReference type="InterPro" id="IPR013427">
    <property type="entry name" value="Haem-bd_dom_put"/>
</dbReference>
<accession>A0A5B9R2Z9</accession>
<dbReference type="Gene3D" id="2.120.10.30">
    <property type="entry name" value="TolB, C-terminal domain"/>
    <property type="match status" value="1"/>
</dbReference>
<dbReference type="KEGG" id="rul:UC8_58930"/>
<dbReference type="InterPro" id="IPR011042">
    <property type="entry name" value="6-blade_b-propeller_TolB-like"/>
</dbReference>
<dbReference type="Gene3D" id="1.25.10.10">
    <property type="entry name" value="Leucine-rich Repeat Variant"/>
    <property type="match status" value="1"/>
</dbReference>
<dbReference type="InterPro" id="IPR036909">
    <property type="entry name" value="Cyt_c-like_dom_sf"/>
</dbReference>
<dbReference type="PROSITE" id="PS51007">
    <property type="entry name" value="CYTC"/>
    <property type="match status" value="1"/>
</dbReference>
<name>A0A5B9R2Z9_9BACT</name>
<organism evidence="6 7">
    <name type="scientific">Roseimaritima ulvae</name>
    <dbReference type="NCBI Taxonomy" id="980254"/>
    <lineage>
        <taxon>Bacteria</taxon>
        <taxon>Pseudomonadati</taxon>
        <taxon>Planctomycetota</taxon>
        <taxon>Planctomycetia</taxon>
        <taxon>Pirellulales</taxon>
        <taxon>Pirellulaceae</taxon>
        <taxon>Roseimaritima</taxon>
    </lineage>
</organism>
<sequence length="981" mass="108927">MIRNPLWNRPSMSLLVGCGILLGLISQLSADERLKQIEVAAGFEVQIVAAEPLVQDPVDFDWSPDGRLWVVEMADYPLGIHGDQKPGGRVRVLEDRDGDGVYDHSTLFADRLSTPNGILCWKQGVLVTAAPDVVYLEDTSGDGRADKRQVLYTGFGEGNQQHRVNGLRWGLDNWVYLANGDSGGTIVSSKTGETVELRGRDLRIRPDSGALELQSGQTQYGRNRDDWGNWFGCNNPNPIFHYVLDEHYLTRNPHLTFPAGRHDIRRGDTRVYPIGPIISHCDPQYRAIGATPRFTSACGTMIYRDNLFGPDYQNVSFTSEPVYNIVHARKLVPRGVTFESHKLQAETEEFFRSADPWSRPACIRTGPDGGLYIADMVREVIEHPQWIDDELEKTLDVRSGSRLGRIYRVVPQASPLRNVPRLDRMTTAELVQVLESSNGSQRDLAQRLLLWQSDPQAASQLRRLYETSPRPLARLHALCTLEGLAALPSPTLLLALDDAHPGIRRHAVRILESQWAHWDDAEQAAARRLLESRAADQDPMVRLQVAYSLGEIKAPWTGKLLAALLATDGEDPWLRAAILSSVHPGNLPVVTESLLADSAGPSVSLAQLMVMASRVEQTETLESILSRLSSEPQAWQTIHSWFRSIGPTKPIEQFGLSPRATAALDRILDRAKSLLEAAESSTAEKTIAVELLGYQSEQTEQDVARLESLLTPAHATALQIAAIDRLSQLNRQQTVPRLAAHWKFLSPQIRSHALSVILQNPQSTEDLLSSIQGGKIAATSLSAEQRMQLLKHRSEAIRQLATEVLQQHSQDRQAVVEAYSPAIALFDQRKTDLEQGRRLFETKCSSCHRLENRGHDVGPNLERLTNRSPKAILTAVLDPNRAVEAKYLQYQAVTLDGIIFTGKLSSESENSITLIASDGKTHELLRSDIETLQCSNESMMPVGLEEGLSVEQIASLIHYVVNTITPQAEPKERSGTDEPAR</sequence>
<gene>
    <name evidence="6" type="ORF">UC8_58930</name>
</gene>
<dbReference type="InterPro" id="IPR009056">
    <property type="entry name" value="Cyt_c-like_dom"/>
</dbReference>
<dbReference type="GO" id="GO:0020037">
    <property type="term" value="F:heme binding"/>
    <property type="evidence" value="ECO:0007669"/>
    <property type="project" value="InterPro"/>
</dbReference>
<proteinExistence type="predicted"/>
<feature type="domain" description="Cytochrome c" evidence="5">
    <location>
        <begin position="831"/>
        <end position="964"/>
    </location>
</feature>
<evidence type="ECO:0000313" key="7">
    <source>
        <dbReference type="Proteomes" id="UP000325286"/>
    </source>
</evidence>
<keyword evidence="2 4" id="KW-0479">Metal-binding</keyword>
<dbReference type="EMBL" id="CP042914">
    <property type="protein sequence ID" value="QEG43836.1"/>
    <property type="molecule type" value="Genomic_DNA"/>
</dbReference>
<dbReference type="NCBIfam" id="TIGR02604">
    <property type="entry name" value="Piru_Ver_Nterm"/>
    <property type="match status" value="1"/>
</dbReference>
<dbReference type="SUPFAM" id="SSF46626">
    <property type="entry name" value="Cytochrome c"/>
    <property type="match status" value="1"/>
</dbReference>
<dbReference type="GO" id="GO:0046872">
    <property type="term" value="F:metal ion binding"/>
    <property type="evidence" value="ECO:0007669"/>
    <property type="project" value="UniProtKB-KW"/>
</dbReference>
<dbReference type="SUPFAM" id="SSF63829">
    <property type="entry name" value="Calcium-dependent phosphotriesterase"/>
    <property type="match status" value="1"/>
</dbReference>
<evidence type="ECO:0000256" key="1">
    <source>
        <dbReference type="ARBA" id="ARBA00022617"/>
    </source>
</evidence>
<dbReference type="OrthoDB" id="230287at2"/>
<keyword evidence="3 4" id="KW-0408">Iron</keyword>
<dbReference type="RefSeq" id="WP_068135881.1">
    <property type="nucleotide sequence ID" value="NZ_CP042914.1"/>
</dbReference>
<dbReference type="Pfam" id="PF23500">
    <property type="entry name" value="DUF7133"/>
    <property type="match status" value="1"/>
</dbReference>
<evidence type="ECO:0000259" key="5">
    <source>
        <dbReference type="PROSITE" id="PS51007"/>
    </source>
</evidence>
<evidence type="ECO:0000256" key="3">
    <source>
        <dbReference type="ARBA" id="ARBA00023004"/>
    </source>
</evidence>
<keyword evidence="1 4" id="KW-0349">Heme</keyword>
<dbReference type="InterPro" id="IPR016024">
    <property type="entry name" value="ARM-type_fold"/>
</dbReference>
<dbReference type="InterPro" id="IPR011989">
    <property type="entry name" value="ARM-like"/>
</dbReference>
<dbReference type="GO" id="GO:0009055">
    <property type="term" value="F:electron transfer activity"/>
    <property type="evidence" value="ECO:0007669"/>
    <property type="project" value="InterPro"/>
</dbReference>
<dbReference type="PANTHER" id="PTHR33546">
    <property type="entry name" value="LARGE, MULTIFUNCTIONAL SECRETED PROTEIN-RELATED"/>
    <property type="match status" value="1"/>
</dbReference>
<dbReference type="Pfam" id="PF13646">
    <property type="entry name" value="HEAT_2"/>
    <property type="match status" value="1"/>
</dbReference>
<dbReference type="Proteomes" id="UP000325286">
    <property type="component" value="Chromosome"/>
</dbReference>
<protein>
    <submittedName>
        <fullName evidence="6">Cytochrome c</fullName>
    </submittedName>
</protein>
<keyword evidence="7" id="KW-1185">Reference proteome</keyword>
<dbReference type="NCBIfam" id="TIGR02603">
    <property type="entry name" value="CxxCH_TIGR02603"/>
    <property type="match status" value="1"/>
</dbReference>
<evidence type="ECO:0000256" key="4">
    <source>
        <dbReference type="PROSITE-ProRule" id="PRU00433"/>
    </source>
</evidence>
<dbReference type="SUPFAM" id="SSF48371">
    <property type="entry name" value="ARM repeat"/>
    <property type="match status" value="1"/>
</dbReference>